<evidence type="ECO:0000256" key="1">
    <source>
        <dbReference type="SAM" id="MobiDB-lite"/>
    </source>
</evidence>
<evidence type="ECO:0000313" key="2">
    <source>
        <dbReference type="EMBL" id="AQS88798.1"/>
    </source>
</evidence>
<proteinExistence type="predicted"/>
<keyword evidence="3" id="KW-1185">Reference proteome</keyword>
<feature type="region of interest" description="Disordered" evidence="1">
    <location>
        <begin position="1"/>
        <end position="40"/>
    </location>
</feature>
<organism evidence="2 3">
    <name type="scientific">Neoasaia chiangmaiensis</name>
    <dbReference type="NCBI Taxonomy" id="320497"/>
    <lineage>
        <taxon>Bacteria</taxon>
        <taxon>Pseudomonadati</taxon>
        <taxon>Pseudomonadota</taxon>
        <taxon>Alphaproteobacteria</taxon>
        <taxon>Acetobacterales</taxon>
        <taxon>Acetobacteraceae</taxon>
        <taxon>Neoasaia</taxon>
    </lineage>
</organism>
<sequence length="63" mass="7029">MRNAAGHACSRGEMILGQEEKGPTRQPSDARHHRGRTKIRFPMIQCDATGGRHEAPYENVVQS</sequence>
<evidence type="ECO:0000313" key="3">
    <source>
        <dbReference type="Proteomes" id="UP000188604"/>
    </source>
</evidence>
<name>A0A1U9KSK9_9PROT</name>
<reference evidence="2 3" key="1">
    <citation type="submission" date="2016-03" db="EMBL/GenBank/DDBJ databases">
        <title>Acetic acid bacteria sequencing.</title>
        <authorList>
            <person name="Brandt J."/>
            <person name="Jakob F."/>
            <person name="Vogel R.F."/>
        </authorList>
    </citation>
    <scope>NUCLEOTIDE SEQUENCE [LARGE SCALE GENOMIC DNA]</scope>
    <source>
        <strain evidence="2 3">NBRC 101099</strain>
    </source>
</reference>
<dbReference type="AlphaFoldDB" id="A0A1U9KSK9"/>
<dbReference type="Proteomes" id="UP000188604">
    <property type="component" value="Chromosome"/>
</dbReference>
<accession>A0A1U9KSK9</accession>
<gene>
    <name evidence="2" type="ORF">A0U93_13660</name>
</gene>
<dbReference type="KEGG" id="nch:A0U93_13660"/>
<protein>
    <submittedName>
        <fullName evidence="2">Uncharacterized protein</fullName>
    </submittedName>
</protein>
<dbReference type="EMBL" id="CP014691">
    <property type="protein sequence ID" value="AQS88798.1"/>
    <property type="molecule type" value="Genomic_DNA"/>
</dbReference>
<dbReference type="STRING" id="320497.A0U93_13660"/>